<dbReference type="EMBL" id="JARJJS010000004">
    <property type="protein sequence ID" value="MDF4026275.1"/>
    <property type="molecule type" value="Genomic_DNA"/>
</dbReference>
<dbReference type="InterPro" id="IPR051533">
    <property type="entry name" value="WaaL-like"/>
</dbReference>
<keyword evidence="7" id="KW-0436">Ligase</keyword>
<evidence type="ECO:0000313" key="8">
    <source>
        <dbReference type="Proteomes" id="UP001528850"/>
    </source>
</evidence>
<feature type="transmembrane region" description="Helical" evidence="5">
    <location>
        <begin position="38"/>
        <end position="55"/>
    </location>
</feature>
<accession>A0ABT6BE34</accession>
<comment type="subcellular location">
    <subcellularLocation>
        <location evidence="1">Membrane</location>
        <topology evidence="1">Multi-pass membrane protein</topology>
    </subcellularLocation>
</comment>
<keyword evidence="4 5" id="KW-0472">Membrane</keyword>
<feature type="transmembrane region" description="Helical" evidence="5">
    <location>
        <begin position="398"/>
        <end position="418"/>
    </location>
</feature>
<feature type="transmembrane region" description="Helical" evidence="5">
    <location>
        <begin position="365"/>
        <end position="386"/>
    </location>
</feature>
<keyword evidence="2 5" id="KW-0812">Transmembrane</keyword>
<evidence type="ECO:0000256" key="5">
    <source>
        <dbReference type="SAM" id="Phobius"/>
    </source>
</evidence>
<dbReference type="InterPro" id="IPR007016">
    <property type="entry name" value="O-antigen_ligase-rel_domated"/>
</dbReference>
<keyword evidence="3 5" id="KW-1133">Transmembrane helix</keyword>
<feature type="transmembrane region" description="Helical" evidence="5">
    <location>
        <begin position="12"/>
        <end position="32"/>
    </location>
</feature>
<feature type="transmembrane region" description="Helical" evidence="5">
    <location>
        <begin position="183"/>
        <end position="200"/>
    </location>
</feature>
<feature type="transmembrane region" description="Helical" evidence="5">
    <location>
        <begin position="67"/>
        <end position="85"/>
    </location>
</feature>
<organism evidence="7 8">
    <name type="scientific">Luteibacter sahnii</name>
    <dbReference type="NCBI Taxonomy" id="3021977"/>
    <lineage>
        <taxon>Bacteria</taxon>
        <taxon>Pseudomonadati</taxon>
        <taxon>Pseudomonadota</taxon>
        <taxon>Gammaproteobacteria</taxon>
        <taxon>Lysobacterales</taxon>
        <taxon>Rhodanobacteraceae</taxon>
        <taxon>Luteibacter</taxon>
    </lineage>
</organism>
<evidence type="ECO:0000256" key="2">
    <source>
        <dbReference type="ARBA" id="ARBA00022692"/>
    </source>
</evidence>
<name>A0ABT6BE34_9GAMM</name>
<comment type="caution">
    <text evidence="7">The sequence shown here is derived from an EMBL/GenBank/DDBJ whole genome shotgun (WGS) entry which is preliminary data.</text>
</comment>
<dbReference type="Pfam" id="PF04932">
    <property type="entry name" value="Wzy_C"/>
    <property type="match status" value="1"/>
</dbReference>
<dbReference type="GO" id="GO:0016874">
    <property type="term" value="F:ligase activity"/>
    <property type="evidence" value="ECO:0007669"/>
    <property type="project" value="UniProtKB-KW"/>
</dbReference>
<feature type="transmembrane region" description="Helical" evidence="5">
    <location>
        <begin position="229"/>
        <end position="248"/>
    </location>
</feature>
<keyword evidence="8" id="KW-1185">Reference proteome</keyword>
<feature type="domain" description="O-antigen ligase-related" evidence="6">
    <location>
        <begin position="188"/>
        <end position="344"/>
    </location>
</feature>
<evidence type="ECO:0000256" key="4">
    <source>
        <dbReference type="ARBA" id="ARBA00023136"/>
    </source>
</evidence>
<evidence type="ECO:0000256" key="1">
    <source>
        <dbReference type="ARBA" id="ARBA00004141"/>
    </source>
</evidence>
<feature type="transmembrane region" description="Helical" evidence="5">
    <location>
        <begin position="122"/>
        <end position="141"/>
    </location>
</feature>
<feature type="transmembrane region" description="Helical" evidence="5">
    <location>
        <begin position="206"/>
        <end position="222"/>
    </location>
</feature>
<gene>
    <name evidence="7" type="ORF">P3W24_14970</name>
</gene>
<feature type="transmembrane region" description="Helical" evidence="5">
    <location>
        <begin position="97"/>
        <end position="115"/>
    </location>
</feature>
<evidence type="ECO:0000313" key="7">
    <source>
        <dbReference type="EMBL" id="MDF4026275.1"/>
    </source>
</evidence>
<protein>
    <submittedName>
        <fullName evidence="7">O-antigen ligase family protein</fullName>
    </submittedName>
</protein>
<proteinExistence type="predicted"/>
<dbReference type="Proteomes" id="UP001528850">
    <property type="component" value="Unassembled WGS sequence"/>
</dbReference>
<evidence type="ECO:0000259" key="6">
    <source>
        <dbReference type="Pfam" id="PF04932"/>
    </source>
</evidence>
<feature type="transmembrane region" description="Helical" evidence="5">
    <location>
        <begin position="332"/>
        <end position="353"/>
    </location>
</feature>
<dbReference type="PANTHER" id="PTHR37422:SF13">
    <property type="entry name" value="LIPOPOLYSACCHARIDE BIOSYNTHESIS PROTEIN PA4999-RELATED"/>
    <property type="match status" value="1"/>
</dbReference>
<sequence>MTAAVTAADPRYTWRTVLLSALVAIIPLAVSVPWKGKALPMLAMLVVGMVMMARSPDTRLRYRLVRAIVVVGLLRFAYAVFSIAWHKLGWGELDLPAQTLVFLGTAAVFTAPLDWRWIWTVFALTTLVLGGSCIVQHHLLGVERAYGTNGGDWSAIEFTMVTLCMVLFSIIRLIQPGVPRGERALHALAIVVGAYGAILTQSRGPMLAFIPALLVVVIVHVRRTGRWHGAALCVGLLVAGVITATTALHHEVLHRFGEVGEEVSTFSKDNTAGPVRERLAMWEVAGKAFAEHPIDGVGIDQFGHFTRELVARGEASPIIARYDHPHNEYLEAAATGGVPLLLITLLVFALPAMHFIRRLGHPDEWTATLATAGLALVVMYVLSAITDNVFYRAMPHSFYFYLALGFMLATARPVRVAIGARAEAAR</sequence>
<evidence type="ECO:0000256" key="3">
    <source>
        <dbReference type="ARBA" id="ARBA00022989"/>
    </source>
</evidence>
<feature type="transmembrane region" description="Helical" evidence="5">
    <location>
        <begin position="153"/>
        <end position="171"/>
    </location>
</feature>
<dbReference type="PANTHER" id="PTHR37422">
    <property type="entry name" value="TEICHURONIC ACID BIOSYNTHESIS PROTEIN TUAE"/>
    <property type="match status" value="1"/>
</dbReference>
<reference evidence="7 8" key="1">
    <citation type="journal article" date="2024" name="Curr. Microbiol.">
        <title>Luteibacter sahnii sp. nov., A Novel Yellow-Colored Xanthomonadin Pigment Producing Probiotic Bacterium from Healthy Rice Seed Microbiome.</title>
        <authorList>
            <person name="Jaiswal G."/>
            <person name="Rana R."/>
            <person name="Nayak P.K."/>
            <person name="Chouhan R."/>
            <person name="Gandhi S.G."/>
            <person name="Patel H.K."/>
            <person name="Patil P.B."/>
        </authorList>
    </citation>
    <scope>NUCLEOTIDE SEQUENCE [LARGE SCALE GENOMIC DNA]</scope>
    <source>
        <strain evidence="7 8">PPL201</strain>
    </source>
</reference>